<organism evidence="1 2">
    <name type="scientific">Glutamicibacter arilaitensis</name>
    <dbReference type="NCBI Taxonomy" id="256701"/>
    <lineage>
        <taxon>Bacteria</taxon>
        <taxon>Bacillati</taxon>
        <taxon>Actinomycetota</taxon>
        <taxon>Actinomycetes</taxon>
        <taxon>Micrococcales</taxon>
        <taxon>Micrococcaceae</taxon>
        <taxon>Glutamicibacter</taxon>
    </lineage>
</organism>
<reference evidence="1 2" key="1">
    <citation type="journal article" date="2017" name="Elife">
        <title>Extensive horizontal gene transfer in cheese-associated bacteria.</title>
        <authorList>
            <person name="Bonham K.S."/>
            <person name="Wolfe B.E."/>
            <person name="Dutton R.J."/>
        </authorList>
    </citation>
    <scope>NUCLEOTIDE SEQUENCE [LARGE SCALE GENOMIC DNA]</scope>
    <source>
        <strain evidence="1 2">JB182</strain>
    </source>
</reference>
<dbReference type="AlphaFoldDB" id="A0A2N7RZ00"/>
<comment type="caution">
    <text evidence="1">The sequence shown here is derived from an EMBL/GenBank/DDBJ whole genome shotgun (WGS) entry which is preliminary data.</text>
</comment>
<evidence type="ECO:0000313" key="2">
    <source>
        <dbReference type="Proteomes" id="UP000235739"/>
    </source>
</evidence>
<evidence type="ECO:0000313" key="1">
    <source>
        <dbReference type="EMBL" id="PMQ19124.1"/>
    </source>
</evidence>
<dbReference type="EMBL" id="PNQX01000003">
    <property type="protein sequence ID" value="PMQ19124.1"/>
    <property type="molecule type" value="Genomic_DNA"/>
</dbReference>
<gene>
    <name evidence="1" type="ORF">CIK84_17470</name>
</gene>
<dbReference type="Pfam" id="PF08002">
    <property type="entry name" value="DUF1697"/>
    <property type="match status" value="1"/>
</dbReference>
<protein>
    <submittedName>
        <fullName evidence="1">DUF1697 domain-containing protein</fullName>
    </submittedName>
</protein>
<dbReference type="PANTHER" id="PTHR36439">
    <property type="entry name" value="BLL4334 PROTEIN"/>
    <property type="match status" value="1"/>
</dbReference>
<dbReference type="Proteomes" id="UP000235739">
    <property type="component" value="Unassembled WGS sequence"/>
</dbReference>
<accession>A0A2N7RZ00</accession>
<name>A0A2N7RZ00_9MICC</name>
<dbReference type="PANTHER" id="PTHR36439:SF1">
    <property type="entry name" value="DUF1697 DOMAIN-CONTAINING PROTEIN"/>
    <property type="match status" value="1"/>
</dbReference>
<dbReference type="Gene3D" id="3.30.70.1280">
    <property type="entry name" value="SP0830-like domains"/>
    <property type="match status" value="1"/>
</dbReference>
<dbReference type="InterPro" id="IPR012545">
    <property type="entry name" value="DUF1697"/>
</dbReference>
<dbReference type="SUPFAM" id="SSF160379">
    <property type="entry name" value="SP0830-like"/>
    <property type="match status" value="1"/>
</dbReference>
<proteinExistence type="predicted"/>
<sequence>MTRYAVFLRGVNVGGVKVLMKDLTQLLLDAGFTEVKTLLASGNVVLSVQITDPLAIQEQCNALLASHYQRPIPTLVYTVEEIQQLSAAFPLPLPQPAGEHHGYYTLCETAQDAQEIGTAIDGLENHGEYAIQGRAVAWIVRKGESTTNPIGKLMDAQAKQRIVSTRNHNTLVKVAKLLI</sequence>
<dbReference type="PIRSF" id="PIRSF008502">
    <property type="entry name" value="UCP008502"/>
    <property type="match status" value="1"/>
</dbReference>